<dbReference type="NCBIfam" id="TIGR00317">
    <property type="entry name" value="cobS"/>
    <property type="match status" value="1"/>
</dbReference>
<keyword evidence="12 19" id="KW-1133">Transmembrane helix</keyword>
<evidence type="ECO:0000256" key="15">
    <source>
        <dbReference type="ARBA" id="ARBA00032605"/>
    </source>
</evidence>
<dbReference type="GO" id="GO:0009236">
    <property type="term" value="P:cobalamin biosynthetic process"/>
    <property type="evidence" value="ECO:0007669"/>
    <property type="project" value="UniProtKB-UniRule"/>
</dbReference>
<comment type="catalytic activity">
    <reaction evidence="17 19">
        <text>alpha-ribazole + adenosylcob(III)inamide-GDP = adenosylcob(III)alamin + GMP + H(+)</text>
        <dbReference type="Rhea" id="RHEA:16049"/>
        <dbReference type="ChEBI" id="CHEBI:10329"/>
        <dbReference type="ChEBI" id="CHEBI:15378"/>
        <dbReference type="ChEBI" id="CHEBI:18408"/>
        <dbReference type="ChEBI" id="CHEBI:58115"/>
        <dbReference type="ChEBI" id="CHEBI:60487"/>
        <dbReference type="EC" id="2.7.8.26"/>
    </reaction>
</comment>
<evidence type="ECO:0000256" key="10">
    <source>
        <dbReference type="ARBA" id="ARBA00022692"/>
    </source>
</evidence>
<keyword evidence="8 19" id="KW-0169">Cobalamin biosynthesis</keyword>
<comment type="similarity">
    <text evidence="4 19">Belongs to the CobS family.</text>
</comment>
<proteinExistence type="inferred from homology"/>
<protein>
    <recommendedName>
        <fullName evidence="6 19">Adenosylcobinamide-GDP ribazoletransferase</fullName>
        <ecNumber evidence="5 19">2.7.8.26</ecNumber>
    </recommendedName>
    <alternativeName>
        <fullName evidence="16 19">Cobalamin synthase</fullName>
    </alternativeName>
    <alternativeName>
        <fullName evidence="15 19">Cobalamin-5'-phosphate synthase</fullName>
    </alternativeName>
</protein>
<dbReference type="RefSeq" id="WP_214186399.1">
    <property type="nucleotide sequence ID" value="NZ_BSDS01000001.1"/>
</dbReference>
<comment type="cofactor">
    <cofactor evidence="1 19">
        <name>Mg(2+)</name>
        <dbReference type="ChEBI" id="CHEBI:18420"/>
    </cofactor>
</comment>
<dbReference type="Pfam" id="PF02654">
    <property type="entry name" value="CobS"/>
    <property type="match status" value="1"/>
</dbReference>
<evidence type="ECO:0000256" key="16">
    <source>
        <dbReference type="ARBA" id="ARBA00032853"/>
    </source>
</evidence>
<feature type="transmembrane region" description="Helical" evidence="19">
    <location>
        <begin position="31"/>
        <end position="52"/>
    </location>
</feature>
<evidence type="ECO:0000256" key="1">
    <source>
        <dbReference type="ARBA" id="ARBA00001946"/>
    </source>
</evidence>
<dbReference type="HAMAP" id="MF_00719">
    <property type="entry name" value="CobS"/>
    <property type="match status" value="1"/>
</dbReference>
<name>A0A9W6LD04_9BACT</name>
<evidence type="ECO:0000313" key="20">
    <source>
        <dbReference type="EMBL" id="GLI38505.1"/>
    </source>
</evidence>
<dbReference type="GO" id="GO:0008818">
    <property type="term" value="F:cobalamin 5'-phosphate synthase activity"/>
    <property type="evidence" value="ECO:0007669"/>
    <property type="project" value="UniProtKB-UniRule"/>
</dbReference>
<dbReference type="EMBL" id="BSDS01000001">
    <property type="protein sequence ID" value="GLI38505.1"/>
    <property type="molecule type" value="Genomic_DNA"/>
</dbReference>
<dbReference type="Proteomes" id="UP001144352">
    <property type="component" value="Unassembled WGS sequence"/>
</dbReference>
<feature type="transmembrane region" description="Helical" evidence="19">
    <location>
        <begin position="162"/>
        <end position="182"/>
    </location>
</feature>
<evidence type="ECO:0000256" key="13">
    <source>
        <dbReference type="ARBA" id="ARBA00023136"/>
    </source>
</evidence>
<evidence type="ECO:0000256" key="14">
    <source>
        <dbReference type="ARBA" id="ARBA00025228"/>
    </source>
</evidence>
<keyword evidence="7 19" id="KW-1003">Cell membrane</keyword>
<evidence type="ECO:0000256" key="3">
    <source>
        <dbReference type="ARBA" id="ARBA00004663"/>
    </source>
</evidence>
<dbReference type="InterPro" id="IPR003805">
    <property type="entry name" value="CobS"/>
</dbReference>
<sequence length="246" mass="26234">MRLYFIALQFLTIIPLPFTLRWEENDLGRSMAFFPLAGLTIGGGLAGADFLLAEFLPRPVEDLLLVALLAAMTGALHHDGLADVCDGLAARGSRERFLAVMKDSRIGAVGVVGLVLGLLLKYQALLALFPEVKRQALFFFPAVARFAQVQMTVGARRAREDGLGAACIAGAGVTQLLVAGAITLVATYFLLGMKGIGCWAVLSLFTAGTKVWSHRRLGGVTGDVIGCASELNEIICLLIIVGMQRM</sequence>
<keyword evidence="10 19" id="KW-0812">Transmembrane</keyword>
<dbReference type="GO" id="GO:0051073">
    <property type="term" value="F:adenosylcobinamide-GDP ribazoletransferase activity"/>
    <property type="evidence" value="ECO:0007669"/>
    <property type="project" value="UniProtKB-UniRule"/>
</dbReference>
<gene>
    <name evidence="19 20" type="primary">cobS</name>
    <name evidence="20" type="ORF">GHYDROH2_20060</name>
</gene>
<reference evidence="20" key="1">
    <citation type="submission" date="2022-12" db="EMBL/GenBank/DDBJ databases">
        <title>Reference genome sequencing for broad-spectrum identification of bacterial and archaeal isolates by mass spectrometry.</title>
        <authorList>
            <person name="Sekiguchi Y."/>
            <person name="Tourlousse D.M."/>
        </authorList>
    </citation>
    <scope>NUCLEOTIDE SEQUENCE</scope>
    <source>
        <strain evidence="20">H2</strain>
    </source>
</reference>
<evidence type="ECO:0000256" key="5">
    <source>
        <dbReference type="ARBA" id="ARBA00013200"/>
    </source>
</evidence>
<comment type="function">
    <text evidence="14 19">Joins adenosylcobinamide-GDP and alpha-ribazole to generate adenosylcobalamin (Ado-cobalamin). Also synthesizes adenosylcobalamin 5'-phosphate from adenosylcobinamide-GDP and alpha-ribazole 5'-phosphate.</text>
</comment>
<dbReference type="AlphaFoldDB" id="A0A9W6LD04"/>
<dbReference type="PANTHER" id="PTHR34148:SF1">
    <property type="entry name" value="ADENOSYLCOBINAMIDE-GDP RIBAZOLETRANSFERASE"/>
    <property type="match status" value="1"/>
</dbReference>
<evidence type="ECO:0000256" key="9">
    <source>
        <dbReference type="ARBA" id="ARBA00022679"/>
    </source>
</evidence>
<keyword evidence="11 19" id="KW-0460">Magnesium</keyword>
<evidence type="ECO:0000256" key="17">
    <source>
        <dbReference type="ARBA" id="ARBA00048623"/>
    </source>
</evidence>
<evidence type="ECO:0000256" key="19">
    <source>
        <dbReference type="HAMAP-Rule" id="MF_00719"/>
    </source>
</evidence>
<comment type="subcellular location">
    <subcellularLocation>
        <location evidence="2 19">Cell membrane</location>
        <topology evidence="2 19">Multi-pass membrane protein</topology>
    </subcellularLocation>
</comment>
<evidence type="ECO:0000256" key="8">
    <source>
        <dbReference type="ARBA" id="ARBA00022573"/>
    </source>
</evidence>
<evidence type="ECO:0000256" key="11">
    <source>
        <dbReference type="ARBA" id="ARBA00022842"/>
    </source>
</evidence>
<comment type="pathway">
    <text evidence="3 19">Cofactor biosynthesis; adenosylcobalamin biosynthesis; adenosylcobalamin from cob(II)yrinate a,c-diamide: step 7/7.</text>
</comment>
<dbReference type="PANTHER" id="PTHR34148">
    <property type="entry name" value="ADENOSYLCOBINAMIDE-GDP RIBAZOLETRANSFERASE"/>
    <property type="match status" value="1"/>
</dbReference>
<accession>A0A9W6LD04</accession>
<dbReference type="GO" id="GO:0005886">
    <property type="term" value="C:plasma membrane"/>
    <property type="evidence" value="ECO:0007669"/>
    <property type="project" value="UniProtKB-SubCell"/>
</dbReference>
<evidence type="ECO:0000256" key="2">
    <source>
        <dbReference type="ARBA" id="ARBA00004651"/>
    </source>
</evidence>
<dbReference type="EC" id="2.7.8.26" evidence="5 19"/>
<keyword evidence="13 19" id="KW-0472">Membrane</keyword>
<organism evidence="20 21">
    <name type="scientific">Geobacter hydrogenophilus</name>
    <dbReference type="NCBI Taxonomy" id="40983"/>
    <lineage>
        <taxon>Bacteria</taxon>
        <taxon>Pseudomonadati</taxon>
        <taxon>Thermodesulfobacteriota</taxon>
        <taxon>Desulfuromonadia</taxon>
        <taxon>Geobacterales</taxon>
        <taxon>Geobacteraceae</taxon>
        <taxon>Geobacter</taxon>
    </lineage>
</organism>
<evidence type="ECO:0000256" key="12">
    <source>
        <dbReference type="ARBA" id="ARBA00022989"/>
    </source>
</evidence>
<evidence type="ECO:0000256" key="6">
    <source>
        <dbReference type="ARBA" id="ARBA00015850"/>
    </source>
</evidence>
<evidence type="ECO:0000256" key="7">
    <source>
        <dbReference type="ARBA" id="ARBA00022475"/>
    </source>
</evidence>
<evidence type="ECO:0000313" key="21">
    <source>
        <dbReference type="Proteomes" id="UP001144352"/>
    </source>
</evidence>
<keyword evidence="9 19" id="KW-0808">Transferase</keyword>
<comment type="caution">
    <text evidence="20">The sequence shown here is derived from an EMBL/GenBank/DDBJ whole genome shotgun (WGS) entry which is preliminary data.</text>
</comment>
<comment type="catalytic activity">
    <reaction evidence="18 19">
        <text>alpha-ribazole 5'-phosphate + adenosylcob(III)inamide-GDP = adenosylcob(III)alamin 5'-phosphate + GMP + H(+)</text>
        <dbReference type="Rhea" id="RHEA:23560"/>
        <dbReference type="ChEBI" id="CHEBI:15378"/>
        <dbReference type="ChEBI" id="CHEBI:57918"/>
        <dbReference type="ChEBI" id="CHEBI:58115"/>
        <dbReference type="ChEBI" id="CHEBI:60487"/>
        <dbReference type="ChEBI" id="CHEBI:60493"/>
        <dbReference type="EC" id="2.7.8.26"/>
    </reaction>
</comment>
<feature type="transmembrane region" description="Helical" evidence="19">
    <location>
        <begin position="188"/>
        <end position="207"/>
    </location>
</feature>
<evidence type="ECO:0000256" key="18">
    <source>
        <dbReference type="ARBA" id="ARBA00049504"/>
    </source>
</evidence>
<evidence type="ECO:0000256" key="4">
    <source>
        <dbReference type="ARBA" id="ARBA00010561"/>
    </source>
</evidence>
<feature type="transmembrane region" description="Helical" evidence="19">
    <location>
        <begin position="106"/>
        <end position="124"/>
    </location>
</feature>
<keyword evidence="21" id="KW-1185">Reference proteome</keyword>